<proteinExistence type="predicted"/>
<comment type="caution">
    <text evidence="1">The sequence shown here is derived from an EMBL/GenBank/DDBJ whole genome shotgun (WGS) entry which is preliminary data.</text>
</comment>
<evidence type="ECO:0000313" key="1">
    <source>
        <dbReference type="EMBL" id="PZF75924.1"/>
    </source>
</evidence>
<sequence>MKAPAGGKRHIPKKERRTLNTTVNPQRFQAQEISLSPLARGQSAVVLGGLRIGRVSHAVNGEGKTSWLWSLTGPSCSSLPRELRMCGEALTLADAKLQLRHSFDSWLGWALSQEGPVQWHWTEAPPERNGHKEGVAARAG</sequence>
<protein>
    <submittedName>
        <fullName evidence="1">Uncharacterized protein</fullName>
    </submittedName>
</protein>
<name>A0A2W2B6I5_9HYPH</name>
<gene>
    <name evidence="1" type="ORF">DK847_14810</name>
</gene>
<dbReference type="Proteomes" id="UP000248795">
    <property type="component" value="Unassembled WGS sequence"/>
</dbReference>
<evidence type="ECO:0000313" key="2">
    <source>
        <dbReference type="Proteomes" id="UP000248795"/>
    </source>
</evidence>
<organism evidence="1 2">
    <name type="scientific">Aestuariivirga litoralis</name>
    <dbReference type="NCBI Taxonomy" id="2650924"/>
    <lineage>
        <taxon>Bacteria</taxon>
        <taxon>Pseudomonadati</taxon>
        <taxon>Pseudomonadota</taxon>
        <taxon>Alphaproteobacteria</taxon>
        <taxon>Hyphomicrobiales</taxon>
        <taxon>Aestuariivirgaceae</taxon>
        <taxon>Aestuariivirga</taxon>
    </lineage>
</organism>
<reference evidence="2" key="1">
    <citation type="submission" date="2018-06" db="EMBL/GenBank/DDBJ databases">
        <title>Aestuariibacter litoralis strain KCTC 52945T.</title>
        <authorList>
            <person name="Li X."/>
            <person name="Salam N."/>
            <person name="Li J.-L."/>
            <person name="Chen Y.-M."/>
            <person name="Yang Z.-W."/>
            <person name="Zhang L.-Y."/>
            <person name="Han M.-X."/>
            <person name="Xiao M."/>
            <person name="Li W.-J."/>
        </authorList>
    </citation>
    <scope>NUCLEOTIDE SEQUENCE [LARGE SCALE GENOMIC DNA]</scope>
    <source>
        <strain evidence="2">KCTC 52945</strain>
    </source>
</reference>
<keyword evidence="2" id="KW-1185">Reference proteome</keyword>
<dbReference type="EMBL" id="QKVK01000007">
    <property type="protein sequence ID" value="PZF75924.1"/>
    <property type="molecule type" value="Genomic_DNA"/>
</dbReference>
<dbReference type="AlphaFoldDB" id="A0A2W2B6I5"/>
<accession>A0A2W2B6I5</accession>